<dbReference type="AlphaFoldDB" id="A0A2P2NEP6"/>
<proteinExistence type="predicted"/>
<organism evidence="1">
    <name type="scientific">Rhizophora mucronata</name>
    <name type="common">Asiatic mangrove</name>
    <dbReference type="NCBI Taxonomy" id="61149"/>
    <lineage>
        <taxon>Eukaryota</taxon>
        <taxon>Viridiplantae</taxon>
        <taxon>Streptophyta</taxon>
        <taxon>Embryophyta</taxon>
        <taxon>Tracheophyta</taxon>
        <taxon>Spermatophyta</taxon>
        <taxon>Magnoliopsida</taxon>
        <taxon>eudicotyledons</taxon>
        <taxon>Gunneridae</taxon>
        <taxon>Pentapetalae</taxon>
        <taxon>rosids</taxon>
        <taxon>fabids</taxon>
        <taxon>Malpighiales</taxon>
        <taxon>Rhizophoraceae</taxon>
        <taxon>Rhizophora</taxon>
    </lineage>
</organism>
<evidence type="ECO:0000313" key="1">
    <source>
        <dbReference type="EMBL" id="MBX40924.1"/>
    </source>
</evidence>
<accession>A0A2P2NEP6</accession>
<dbReference type="EMBL" id="GGEC01060440">
    <property type="protein sequence ID" value="MBX40924.1"/>
    <property type="molecule type" value="Transcribed_RNA"/>
</dbReference>
<reference evidence="1" key="1">
    <citation type="submission" date="2018-02" db="EMBL/GenBank/DDBJ databases">
        <title>Rhizophora mucronata_Transcriptome.</title>
        <authorList>
            <person name="Meera S.P."/>
            <person name="Sreeshan A."/>
            <person name="Augustine A."/>
        </authorList>
    </citation>
    <scope>NUCLEOTIDE SEQUENCE</scope>
    <source>
        <tissue evidence="1">Leaf</tissue>
    </source>
</reference>
<name>A0A2P2NEP6_RHIMU</name>
<sequence length="27" mass="3171">MKSTLLLVLVLSDQFSYDVEFLVIFCF</sequence>
<protein>
    <submittedName>
        <fullName evidence="1">Uncharacterized protein</fullName>
    </submittedName>
</protein>